<protein>
    <recommendedName>
        <fullName evidence="3">FaeA-like protein</fullName>
    </recommendedName>
</protein>
<evidence type="ECO:0008006" key="3">
    <source>
        <dbReference type="Google" id="ProtNLM"/>
    </source>
</evidence>
<dbReference type="AlphaFoldDB" id="A0A447QMM1"/>
<dbReference type="STRING" id="61652.AXX16_0462"/>
<dbReference type="Proteomes" id="UP000271603">
    <property type="component" value="Chromosome"/>
</dbReference>
<dbReference type="InterPro" id="IPR036388">
    <property type="entry name" value="WH-like_DNA-bd_sf"/>
</dbReference>
<sequence>MEVLSPKKKEIRQLKQRLLHALLTLSPPLTQEKELPPQHEWLSTRQLAEYINEGVYRARNLLLEMVANGDAIVSHGSVKNSLRWYPAAAEQQKDVCRLPQHGARAL</sequence>
<evidence type="ECO:0000313" key="1">
    <source>
        <dbReference type="EMBL" id="VEA71062.1"/>
    </source>
</evidence>
<gene>
    <name evidence="1" type="ORF">NCTC9419_02587</name>
</gene>
<organism evidence="1 2">
    <name type="scientific">Serratia rubidaea</name>
    <name type="common">Serratia marinorubra</name>
    <dbReference type="NCBI Taxonomy" id="61652"/>
    <lineage>
        <taxon>Bacteria</taxon>
        <taxon>Pseudomonadati</taxon>
        <taxon>Pseudomonadota</taxon>
        <taxon>Gammaproteobacteria</taxon>
        <taxon>Enterobacterales</taxon>
        <taxon>Yersiniaceae</taxon>
        <taxon>Serratia</taxon>
    </lineage>
</organism>
<dbReference type="Gene3D" id="1.10.10.10">
    <property type="entry name" value="Winged helix-like DNA-binding domain superfamily/Winged helix DNA-binding domain"/>
    <property type="match status" value="1"/>
</dbReference>
<evidence type="ECO:0000313" key="2">
    <source>
        <dbReference type="Proteomes" id="UP000271603"/>
    </source>
</evidence>
<name>A0A447QMM1_SERRU</name>
<proteinExistence type="predicted"/>
<reference evidence="1 2" key="1">
    <citation type="submission" date="2018-12" db="EMBL/GenBank/DDBJ databases">
        <authorList>
            <consortium name="Pathogen Informatics"/>
        </authorList>
    </citation>
    <scope>NUCLEOTIDE SEQUENCE [LARGE SCALE GENOMIC DNA]</scope>
    <source>
        <strain evidence="1 2">NCTC9419</strain>
    </source>
</reference>
<accession>A0A447QMM1</accession>
<dbReference type="EMBL" id="LR134155">
    <property type="protein sequence ID" value="VEA71062.1"/>
    <property type="molecule type" value="Genomic_DNA"/>
</dbReference>